<dbReference type="PANTHER" id="PTHR36974:SF1">
    <property type="entry name" value="DOXX FAMILY MEMBRANE PROTEIN"/>
    <property type="match status" value="1"/>
</dbReference>
<dbReference type="GeneID" id="35867288"/>
<organism evidence="1 2">
    <name type="scientific">Winkia neuii</name>
    <dbReference type="NCBI Taxonomy" id="33007"/>
    <lineage>
        <taxon>Bacteria</taxon>
        <taxon>Bacillati</taxon>
        <taxon>Actinomycetota</taxon>
        <taxon>Actinomycetes</taxon>
        <taxon>Actinomycetales</taxon>
        <taxon>Actinomycetaceae</taxon>
        <taxon>Winkia</taxon>
    </lineage>
</organism>
<protein>
    <recommendedName>
        <fullName evidence="3">DoxX family protein</fullName>
    </recommendedName>
</protein>
<dbReference type="RefSeq" id="WP_024331484.1">
    <property type="nucleotide sequence ID" value="NZ_JASOXK010000004.1"/>
</dbReference>
<evidence type="ECO:0000313" key="1">
    <source>
        <dbReference type="EMBL" id="PKY71721.1"/>
    </source>
</evidence>
<name>A0A2I1IKQ9_9ACTO</name>
<evidence type="ECO:0008006" key="3">
    <source>
        <dbReference type="Google" id="ProtNLM"/>
    </source>
</evidence>
<reference evidence="1 2" key="1">
    <citation type="submission" date="2017-12" db="EMBL/GenBank/DDBJ databases">
        <title>Phylogenetic diversity of female urinary microbiome.</title>
        <authorList>
            <person name="Thomas-White K."/>
            <person name="Wolfe A.J."/>
        </authorList>
    </citation>
    <scope>NUCLEOTIDE SEQUENCE [LARGE SCALE GENOMIC DNA]</scope>
    <source>
        <strain evidence="1 2">UMB0402</strain>
    </source>
</reference>
<dbReference type="EMBL" id="PKKO01000006">
    <property type="protein sequence ID" value="PKY71721.1"/>
    <property type="molecule type" value="Genomic_DNA"/>
</dbReference>
<comment type="caution">
    <text evidence="1">The sequence shown here is derived from an EMBL/GenBank/DDBJ whole genome shotgun (WGS) entry which is preliminary data.</text>
</comment>
<sequence length="117" mass="12944">MKSSHLPLVFIPVGIMHFVKPEEFDKIIPNFIPGSKRFWTYASGVAELVCAAGLLNAKTSKAAGLASAGLLAGVWPANFQMAWDWRHEPWQKQLITIGRLPLQIPMIKAALEAYRGD</sequence>
<proteinExistence type="predicted"/>
<gene>
    <name evidence="1" type="ORF">CYJ19_10515</name>
</gene>
<keyword evidence="2" id="KW-1185">Reference proteome</keyword>
<dbReference type="Proteomes" id="UP000235122">
    <property type="component" value="Unassembled WGS sequence"/>
</dbReference>
<dbReference type="PANTHER" id="PTHR36974">
    <property type="entry name" value="MEMBRANE PROTEIN-RELATED"/>
    <property type="match status" value="1"/>
</dbReference>
<dbReference type="AlphaFoldDB" id="A0A2I1IKQ9"/>
<evidence type="ECO:0000313" key="2">
    <source>
        <dbReference type="Proteomes" id="UP000235122"/>
    </source>
</evidence>
<accession>A0A2I1IKQ9</accession>